<organism evidence="8">
    <name type="scientific">Caldilinea aerophila</name>
    <dbReference type="NCBI Taxonomy" id="133453"/>
    <lineage>
        <taxon>Bacteria</taxon>
        <taxon>Bacillati</taxon>
        <taxon>Chloroflexota</taxon>
        <taxon>Caldilineae</taxon>
        <taxon>Caldilineales</taxon>
        <taxon>Caldilineaceae</taxon>
        <taxon>Caldilinea</taxon>
    </lineage>
</organism>
<dbReference type="CDD" id="cd00886">
    <property type="entry name" value="MogA_MoaB"/>
    <property type="match status" value="1"/>
</dbReference>
<dbReference type="Pfam" id="PF00994">
    <property type="entry name" value="MoCF_biosynth"/>
    <property type="match status" value="1"/>
</dbReference>
<dbReference type="AlphaFoldDB" id="A0A7C1FF30"/>
<accession>A0A7C1FF30</accession>
<dbReference type="Gene3D" id="3.40.980.10">
    <property type="entry name" value="MoaB/Mog-like domain"/>
    <property type="match status" value="1"/>
</dbReference>
<evidence type="ECO:0000256" key="2">
    <source>
        <dbReference type="ARBA" id="ARBA00005046"/>
    </source>
</evidence>
<dbReference type="SMART" id="SM00852">
    <property type="entry name" value="MoCF_biosynth"/>
    <property type="match status" value="1"/>
</dbReference>
<evidence type="ECO:0000259" key="7">
    <source>
        <dbReference type="SMART" id="SM00852"/>
    </source>
</evidence>
<dbReference type="InterPro" id="IPR012245">
    <property type="entry name" value="MoaB"/>
</dbReference>
<dbReference type="FunFam" id="3.40.980.10:FF:000006">
    <property type="entry name" value="Molybdenum cofactor biosynthesis protein B"/>
    <property type="match status" value="1"/>
</dbReference>
<dbReference type="InterPro" id="IPR001453">
    <property type="entry name" value="MoaB/Mog_dom"/>
</dbReference>
<evidence type="ECO:0000313" key="8">
    <source>
        <dbReference type="EMBL" id="HDX30096.1"/>
    </source>
</evidence>
<dbReference type="EMBL" id="DSMG01000012">
    <property type="protein sequence ID" value="HDX30096.1"/>
    <property type="molecule type" value="Genomic_DNA"/>
</dbReference>
<feature type="domain" description="MoaB/Mog" evidence="7">
    <location>
        <begin position="21"/>
        <end position="164"/>
    </location>
</feature>
<name>A0A7C1FF30_9CHLR</name>
<evidence type="ECO:0000256" key="1">
    <source>
        <dbReference type="ARBA" id="ARBA00003487"/>
    </source>
</evidence>
<dbReference type="InterPro" id="IPR008284">
    <property type="entry name" value="MoCF_biosynth_CS"/>
</dbReference>
<gene>
    <name evidence="8" type="ORF">ENQ20_01225</name>
</gene>
<reference evidence="8" key="1">
    <citation type="journal article" date="2020" name="mSystems">
        <title>Genome- and Community-Level Interaction Insights into Carbon Utilization and Element Cycling Functions of Hydrothermarchaeota in Hydrothermal Sediment.</title>
        <authorList>
            <person name="Zhou Z."/>
            <person name="Liu Y."/>
            <person name="Xu W."/>
            <person name="Pan J."/>
            <person name="Luo Z.H."/>
            <person name="Li M."/>
        </authorList>
    </citation>
    <scope>NUCLEOTIDE SEQUENCE [LARGE SCALE GENOMIC DNA]</scope>
    <source>
        <strain evidence="8">SpSt-289</strain>
    </source>
</reference>
<protein>
    <recommendedName>
        <fullName evidence="4 6">Molybdenum cofactor biosynthesis protein B</fullName>
    </recommendedName>
</protein>
<evidence type="ECO:0000256" key="5">
    <source>
        <dbReference type="ARBA" id="ARBA00023150"/>
    </source>
</evidence>
<keyword evidence="5 6" id="KW-0501">Molybdenum cofactor biosynthesis</keyword>
<dbReference type="GO" id="GO:0006777">
    <property type="term" value="P:Mo-molybdopterin cofactor biosynthetic process"/>
    <property type="evidence" value="ECO:0007669"/>
    <property type="project" value="UniProtKB-UniRule"/>
</dbReference>
<dbReference type="PANTHER" id="PTHR43232:SF2">
    <property type="entry name" value="MOLYBDENUM COFACTOR BIOSYNTHESIS PROTEIN B"/>
    <property type="match status" value="1"/>
</dbReference>
<dbReference type="SUPFAM" id="SSF53218">
    <property type="entry name" value="Molybdenum cofactor biosynthesis proteins"/>
    <property type="match status" value="1"/>
</dbReference>
<dbReference type="NCBIfam" id="TIGR00177">
    <property type="entry name" value="molyb_syn"/>
    <property type="match status" value="1"/>
</dbReference>
<comment type="similarity">
    <text evidence="3 6">Belongs to the MoaB/Mog family.</text>
</comment>
<evidence type="ECO:0000256" key="6">
    <source>
        <dbReference type="PIRNR" id="PIRNR006443"/>
    </source>
</evidence>
<sequence>MMMSSDLHRKEAETQGSVPIAVVTVSDTRTPETDVSGQHIRSLAEAAGHVVVAYRIVKDEPDQVLQALEELAAGPARLIIFNGGTGIGRRDRTYDVISRAIEKPLPGFGELFRMLSYEQVGAAAMLSRATAGVYRDKVIFSTPGSPNAVQLAMEKLILPEIQHLAWELVR</sequence>
<dbReference type="UniPathway" id="UPA00344"/>
<evidence type="ECO:0000256" key="4">
    <source>
        <dbReference type="ARBA" id="ARBA00015262"/>
    </source>
</evidence>
<comment type="caution">
    <text evidence="8">The sequence shown here is derived from an EMBL/GenBank/DDBJ whole genome shotgun (WGS) entry which is preliminary data.</text>
</comment>
<comment type="function">
    <text evidence="1 6">May be involved in the biosynthesis of molybdopterin.</text>
</comment>
<dbReference type="GO" id="GO:0005829">
    <property type="term" value="C:cytosol"/>
    <property type="evidence" value="ECO:0007669"/>
    <property type="project" value="TreeGrafter"/>
</dbReference>
<proteinExistence type="inferred from homology"/>
<dbReference type="PROSITE" id="PS01078">
    <property type="entry name" value="MOCF_BIOSYNTHESIS_1"/>
    <property type="match status" value="1"/>
</dbReference>
<evidence type="ECO:0000256" key="3">
    <source>
        <dbReference type="ARBA" id="ARBA00006112"/>
    </source>
</evidence>
<dbReference type="PIRSF" id="PIRSF006443">
    <property type="entry name" value="MoaB"/>
    <property type="match status" value="1"/>
</dbReference>
<dbReference type="PANTHER" id="PTHR43232">
    <property type="entry name" value="MOLYBDENUM COFACTOR BIOSYNTHESIS PROTEIN B"/>
    <property type="match status" value="1"/>
</dbReference>
<comment type="pathway">
    <text evidence="2 6">Cofactor biosynthesis; molybdopterin biosynthesis.</text>
</comment>
<dbReference type="InterPro" id="IPR036425">
    <property type="entry name" value="MoaB/Mog-like_dom_sf"/>
</dbReference>